<keyword evidence="5" id="KW-0813">Transport</keyword>
<evidence type="ECO:0000256" key="3">
    <source>
        <dbReference type="ARBA" id="ARBA00011131"/>
    </source>
</evidence>
<dbReference type="Pfam" id="PF02687">
    <property type="entry name" value="FtsX"/>
    <property type="match status" value="1"/>
</dbReference>
<evidence type="ECO:0000313" key="14">
    <source>
        <dbReference type="EMBL" id="EFM82132.1"/>
    </source>
</evidence>
<dbReference type="PANTHER" id="PTHR43738:SF1">
    <property type="entry name" value="HEMIN TRANSPORT SYSTEM PERMEASE PROTEIN HRTB-RELATED"/>
    <property type="match status" value="1"/>
</dbReference>
<protein>
    <recommendedName>
        <fullName evidence="4">Putative hemin transport system permease protein HrtB</fullName>
    </recommendedName>
</protein>
<evidence type="ECO:0000256" key="2">
    <source>
        <dbReference type="ARBA" id="ARBA00008697"/>
    </source>
</evidence>
<keyword evidence="7 11" id="KW-0812">Transmembrane</keyword>
<dbReference type="Proteomes" id="UP000004846">
    <property type="component" value="Unassembled WGS sequence"/>
</dbReference>
<comment type="caution">
    <text evidence="14">The sequence shown here is derived from an EMBL/GenBank/DDBJ whole genome shotgun (WGS) entry which is preliminary data.</text>
</comment>
<evidence type="ECO:0000259" key="12">
    <source>
        <dbReference type="Pfam" id="PF02687"/>
    </source>
</evidence>
<evidence type="ECO:0000256" key="5">
    <source>
        <dbReference type="ARBA" id="ARBA00022448"/>
    </source>
</evidence>
<dbReference type="Pfam" id="PF12704">
    <property type="entry name" value="MacB_PCD"/>
    <property type="match status" value="1"/>
</dbReference>
<comment type="subcellular location">
    <subcellularLocation>
        <location evidence="1">Cell membrane</location>
        <topology evidence="1">Multi-pass membrane protein</topology>
    </subcellularLocation>
</comment>
<evidence type="ECO:0000256" key="8">
    <source>
        <dbReference type="ARBA" id="ARBA00022989"/>
    </source>
</evidence>
<evidence type="ECO:0000256" key="1">
    <source>
        <dbReference type="ARBA" id="ARBA00004651"/>
    </source>
</evidence>
<dbReference type="InterPro" id="IPR003838">
    <property type="entry name" value="ABC3_permease_C"/>
</dbReference>
<dbReference type="HOGENOM" id="CLU_060907_2_0_9"/>
<evidence type="ECO:0000256" key="11">
    <source>
        <dbReference type="SAM" id="Phobius"/>
    </source>
</evidence>
<comment type="similarity">
    <text evidence="2">Belongs to the ABC-4 integral membrane protein family. HrtB subfamily.</text>
</comment>
<comment type="subunit">
    <text evidence="3">The complex is composed of two ATP-binding proteins (HrtA), two transmembrane proteins (HrtB) and a solute-binding protein.</text>
</comment>
<feature type="domain" description="ABC3 transporter permease C-terminal" evidence="12">
    <location>
        <begin position="243"/>
        <end position="353"/>
    </location>
</feature>
<feature type="domain" description="MacB-like periplasmic core" evidence="13">
    <location>
        <begin position="17"/>
        <end position="216"/>
    </location>
</feature>
<reference evidence="14 15" key="1">
    <citation type="submission" date="2010-07" db="EMBL/GenBank/DDBJ databases">
        <authorList>
            <person name="Sid Ahmed O."/>
        </authorList>
    </citation>
    <scope>NUCLEOTIDE SEQUENCE [LARGE SCALE GENOMIC DNA]</scope>
    <source>
        <strain evidence="14 15">TX4248</strain>
    </source>
</reference>
<dbReference type="GeneID" id="60893141"/>
<dbReference type="PANTHER" id="PTHR43738">
    <property type="entry name" value="ABC TRANSPORTER, MEMBRANE PROTEIN"/>
    <property type="match status" value="1"/>
</dbReference>
<keyword evidence="8 11" id="KW-1133">Transmembrane helix</keyword>
<dbReference type="RefSeq" id="WP_002355665.1">
    <property type="nucleotide sequence ID" value="NZ_GL454471.1"/>
</dbReference>
<dbReference type="InterPro" id="IPR051125">
    <property type="entry name" value="ABC-4/HrtB_transporter"/>
</dbReference>
<evidence type="ECO:0000313" key="15">
    <source>
        <dbReference type="Proteomes" id="UP000004846"/>
    </source>
</evidence>
<comment type="function">
    <text evidence="10">Part of the ABC transporter complex hrt involved in hemin import. Responsible for the translocation of the substrate across the membrane.</text>
</comment>
<feature type="transmembrane region" description="Helical" evidence="11">
    <location>
        <begin position="243"/>
        <end position="264"/>
    </location>
</feature>
<keyword evidence="6" id="KW-1003">Cell membrane</keyword>
<feature type="transmembrane region" description="Helical" evidence="11">
    <location>
        <begin position="326"/>
        <end position="345"/>
    </location>
</feature>
<evidence type="ECO:0000259" key="13">
    <source>
        <dbReference type="Pfam" id="PF12704"/>
    </source>
</evidence>
<dbReference type="EMBL" id="AEBR01000076">
    <property type="protein sequence ID" value="EFM82132.1"/>
    <property type="molecule type" value="Genomic_DNA"/>
</dbReference>
<feature type="transmembrane region" description="Helical" evidence="11">
    <location>
        <begin position="15"/>
        <end position="36"/>
    </location>
</feature>
<evidence type="ECO:0000256" key="4">
    <source>
        <dbReference type="ARBA" id="ARBA00016962"/>
    </source>
</evidence>
<dbReference type="InterPro" id="IPR025857">
    <property type="entry name" value="MacB_PCD"/>
</dbReference>
<evidence type="ECO:0000256" key="6">
    <source>
        <dbReference type="ARBA" id="ARBA00022475"/>
    </source>
</evidence>
<feature type="transmembrane region" description="Helical" evidence="11">
    <location>
        <begin position="292"/>
        <end position="314"/>
    </location>
</feature>
<evidence type="ECO:0000256" key="10">
    <source>
        <dbReference type="ARBA" id="ARBA00024973"/>
    </source>
</evidence>
<dbReference type="SMR" id="A0A125W3V6"/>
<name>A0A125W3V6_ENTFL</name>
<dbReference type="AlphaFoldDB" id="A0A125W3V6"/>
<organism evidence="14 15">
    <name type="scientific">Enterococcus faecalis TX4248</name>
    <dbReference type="NCBI Taxonomy" id="749495"/>
    <lineage>
        <taxon>Bacteria</taxon>
        <taxon>Bacillati</taxon>
        <taxon>Bacillota</taxon>
        <taxon>Bacilli</taxon>
        <taxon>Lactobacillales</taxon>
        <taxon>Enterococcaceae</taxon>
        <taxon>Enterococcus</taxon>
    </lineage>
</organism>
<accession>A0A125W3V6</accession>
<proteinExistence type="inferred from homology"/>
<gene>
    <name evidence="14" type="ORF">HMPREF9498_02263</name>
</gene>
<evidence type="ECO:0000256" key="9">
    <source>
        <dbReference type="ARBA" id="ARBA00023136"/>
    </source>
</evidence>
<sequence>MFLGFNEMKYSKGRYVLVVLVMVLIAWLIFILSGLANGLAQGNRLAVDQWQANQVVLSKEANSNLNVSVLDENVKETISGGKIAPIGQQSLAIRPADDKKAELTNVSLFGIEKESFLMPKVIEGNAFTDKNQVIASETLKNQGFKIGDKLTAGKYDEQLEIVGFISKSSYNIVPVIYTSLDTWRSIKYGDNPAMAKMVNGFIVRSKDNAEVKTTNKDSQVLSISDFIEKLPGYSAQNLTLDGMIYFLIVIAAFIIGIFIFVMTLQKTAMFGVLKVQGVPTSFLAKAVMLQTALLAVLGVAIGLALTGITVLFLPEAMPYATNGPRMILFSVLLILSALIGGAFSIRTIAKIDPLIAIGG</sequence>
<dbReference type="GO" id="GO:0005886">
    <property type="term" value="C:plasma membrane"/>
    <property type="evidence" value="ECO:0007669"/>
    <property type="project" value="UniProtKB-SubCell"/>
</dbReference>
<evidence type="ECO:0000256" key="7">
    <source>
        <dbReference type="ARBA" id="ARBA00022692"/>
    </source>
</evidence>
<keyword evidence="9 11" id="KW-0472">Membrane</keyword>